<dbReference type="SUPFAM" id="SSF47598">
    <property type="entry name" value="Ribbon-helix-helix"/>
    <property type="match status" value="1"/>
</dbReference>
<dbReference type="InterPro" id="IPR010985">
    <property type="entry name" value="Ribbon_hlx_hlx"/>
</dbReference>
<proteinExistence type="predicted"/>
<organism evidence="2">
    <name type="scientific">Phage sp. ctHEp8</name>
    <dbReference type="NCBI Taxonomy" id="2825790"/>
    <lineage>
        <taxon>Viruses</taxon>
    </lineage>
</organism>
<dbReference type="Pfam" id="PF01402">
    <property type="entry name" value="RHH_1"/>
    <property type="match status" value="1"/>
</dbReference>
<dbReference type="GO" id="GO:0006355">
    <property type="term" value="P:regulation of DNA-templated transcription"/>
    <property type="evidence" value="ECO:0007669"/>
    <property type="project" value="InterPro"/>
</dbReference>
<feature type="domain" description="Ribbon-helix-helix protein CopG" evidence="1">
    <location>
        <begin position="28"/>
        <end position="66"/>
    </location>
</feature>
<evidence type="ECO:0000313" key="2">
    <source>
        <dbReference type="EMBL" id="DAF87145.1"/>
    </source>
</evidence>
<protein>
    <submittedName>
        <fullName evidence="2">Antitoxin</fullName>
    </submittedName>
</protein>
<name>A0A8S5TY68_9VIRU</name>
<dbReference type="CDD" id="cd21631">
    <property type="entry name" value="RHH_CopG_NikR-like"/>
    <property type="match status" value="1"/>
</dbReference>
<accession>A0A8S5TY68</accession>
<reference evidence="2" key="1">
    <citation type="journal article" date="2021" name="Proc. Natl. Acad. Sci. U.S.A.">
        <title>A Catalog of Tens of Thousands of Viruses from Human Metagenomes Reveals Hidden Associations with Chronic Diseases.</title>
        <authorList>
            <person name="Tisza M.J."/>
            <person name="Buck C.B."/>
        </authorList>
    </citation>
    <scope>NUCLEOTIDE SEQUENCE</scope>
    <source>
        <strain evidence="2">CtHEp8</strain>
    </source>
</reference>
<dbReference type="EMBL" id="BK015959">
    <property type="protein sequence ID" value="DAF87145.1"/>
    <property type="molecule type" value="Genomic_DNA"/>
</dbReference>
<sequence>MMSYSKLSQERKKAISQNAYEYAKNNYRRLNISLQPDVADRFDSICAAENLSRPELIKKMIELYGAQK</sequence>
<evidence type="ECO:0000259" key="1">
    <source>
        <dbReference type="Pfam" id="PF01402"/>
    </source>
</evidence>
<dbReference type="InterPro" id="IPR002145">
    <property type="entry name" value="CopG"/>
</dbReference>